<feature type="compositionally biased region" description="Acidic residues" evidence="2">
    <location>
        <begin position="449"/>
        <end position="495"/>
    </location>
</feature>
<dbReference type="InterPro" id="IPR044862">
    <property type="entry name" value="Pro_4_hyd_alph_FE2OG_OXY"/>
</dbReference>
<comment type="similarity">
    <text evidence="1">Belongs to the iron/ascorbate-dependent oxidoreductase family.</text>
</comment>
<evidence type="ECO:0000256" key="1">
    <source>
        <dbReference type="RuleBase" id="RU003682"/>
    </source>
</evidence>
<keyword evidence="1" id="KW-0560">Oxidoreductase</keyword>
<dbReference type="Pfam" id="PF13640">
    <property type="entry name" value="2OG-FeII_Oxy_3"/>
    <property type="match status" value="1"/>
</dbReference>
<accession>A0A4Q9MQD4</accession>
<dbReference type="PANTHER" id="PTHR33099:SF14">
    <property type="entry name" value="PROLYL 4-HYDROXYLASE ALPHA SUBUNIT FE(2+) 2OG DIOXYGENASE DOMAIN-CONTAINING PROTEIN"/>
    <property type="match status" value="1"/>
</dbReference>
<evidence type="ECO:0000313" key="4">
    <source>
        <dbReference type="EMBL" id="TBU29228.1"/>
    </source>
</evidence>
<keyword evidence="1" id="KW-0479">Metal-binding</keyword>
<feature type="domain" description="Fe2OG dioxygenase" evidence="3">
    <location>
        <begin position="126"/>
        <end position="224"/>
    </location>
</feature>
<dbReference type="AlphaFoldDB" id="A0A4Q9MQD4"/>
<dbReference type="PROSITE" id="PS51471">
    <property type="entry name" value="FE2OG_OXY"/>
    <property type="match status" value="1"/>
</dbReference>
<organism evidence="4">
    <name type="scientific">Dichomitus squalens</name>
    <dbReference type="NCBI Taxonomy" id="114155"/>
    <lineage>
        <taxon>Eukaryota</taxon>
        <taxon>Fungi</taxon>
        <taxon>Dikarya</taxon>
        <taxon>Basidiomycota</taxon>
        <taxon>Agaricomycotina</taxon>
        <taxon>Agaricomycetes</taxon>
        <taxon>Polyporales</taxon>
        <taxon>Polyporaceae</taxon>
        <taxon>Dichomitus</taxon>
    </lineage>
</organism>
<dbReference type="InterPro" id="IPR005123">
    <property type="entry name" value="Oxoglu/Fe-dep_dioxygenase_dom"/>
</dbReference>
<dbReference type="OrthoDB" id="27483at2759"/>
<dbReference type="PANTHER" id="PTHR33099">
    <property type="entry name" value="FE2OG DIOXYGENASE DOMAIN-CONTAINING PROTEIN"/>
    <property type="match status" value="1"/>
</dbReference>
<dbReference type="Gene3D" id="2.60.120.620">
    <property type="entry name" value="q2cbj1_9rhob like domain"/>
    <property type="match status" value="1"/>
</dbReference>
<dbReference type="Proteomes" id="UP000292957">
    <property type="component" value="Unassembled WGS sequence"/>
</dbReference>
<reference evidence="4" key="1">
    <citation type="submission" date="2019-01" db="EMBL/GenBank/DDBJ databases">
        <title>Draft genome sequences of three monokaryotic isolates of the white-rot basidiomycete fungus Dichomitus squalens.</title>
        <authorList>
            <consortium name="DOE Joint Genome Institute"/>
            <person name="Lopez S.C."/>
            <person name="Andreopoulos B."/>
            <person name="Pangilinan J."/>
            <person name="Lipzen A."/>
            <person name="Riley R."/>
            <person name="Ahrendt S."/>
            <person name="Ng V."/>
            <person name="Barry K."/>
            <person name="Daum C."/>
            <person name="Grigoriev I.V."/>
            <person name="Hilden K.S."/>
            <person name="Makela M.R."/>
            <person name="de Vries R.P."/>
        </authorList>
    </citation>
    <scope>NUCLEOTIDE SEQUENCE [LARGE SCALE GENOMIC DNA]</scope>
    <source>
        <strain evidence="4">OM18370.1</strain>
    </source>
</reference>
<gene>
    <name evidence="4" type="ORF">BD311DRAFT_777606</name>
</gene>
<dbReference type="GO" id="GO:0016491">
    <property type="term" value="F:oxidoreductase activity"/>
    <property type="evidence" value="ECO:0007669"/>
    <property type="project" value="UniProtKB-KW"/>
</dbReference>
<dbReference type="EMBL" id="ML143414">
    <property type="protein sequence ID" value="TBU29228.1"/>
    <property type="molecule type" value="Genomic_DNA"/>
</dbReference>
<protein>
    <recommendedName>
        <fullName evidence="3">Fe2OG dioxygenase domain-containing protein</fullName>
    </recommendedName>
</protein>
<feature type="region of interest" description="Disordered" evidence="2">
    <location>
        <begin position="441"/>
        <end position="495"/>
    </location>
</feature>
<evidence type="ECO:0000256" key="2">
    <source>
        <dbReference type="SAM" id="MobiDB-lite"/>
    </source>
</evidence>
<keyword evidence="1" id="KW-0408">Iron</keyword>
<name>A0A4Q9MQD4_9APHY</name>
<evidence type="ECO:0000259" key="3">
    <source>
        <dbReference type="PROSITE" id="PS51471"/>
    </source>
</evidence>
<sequence length="495" mass="55497">MTESTALSLLRRLRETLTARSPYCSGTLELSPANFELYYGKEDASSNRFINLSQTANTEALGKLAQACDAAKFGRGTETVLDETYRKAGKMDAERFVTRLDVEDIGLLKAVNLGLLPRRDHKLNIRAELYKLNVYGEGAFFKPHRDTPRGKTMFGSLVVVFPTAHEGGALVLRHRGDEWTFDSAAMLAGRANSLAYVAFFSDVEHEVMPVVSGHRVTLTYNLYYGDRRKLAPTARLKVRTPINSNTYEVKDALGALLSDPTFMPEGGTLGFGLNHSYAFPATCGDADWNPFKGLSRWLKGSDAVLYKAWTAMGMEPKFRLVSEHDIVLDHMVNLADWGQVECVERALLKRHDGLVLKSKVFSGKDGALWREGDKYEDGDEYEGEIGGDSLTVYWVTNPSGGGPRSDYLHYGNEASLGYFWTRVCILVDVPGVDERCKTLGRESGKTAREEEDEDEDEEADEEEDEEQFKEQFEEEEDEDENEGEDEEDEAKNEKD</sequence>
<proteinExistence type="inferred from homology"/>
<dbReference type="GO" id="GO:0046872">
    <property type="term" value="F:metal ion binding"/>
    <property type="evidence" value="ECO:0007669"/>
    <property type="project" value="UniProtKB-KW"/>
</dbReference>